<dbReference type="RefSeq" id="WP_109438596.1">
    <property type="nucleotide sequence ID" value="NZ_CANLFO010000004.1"/>
</dbReference>
<proteinExistence type="predicted"/>
<dbReference type="PROSITE" id="PS51257">
    <property type="entry name" value="PROKAR_LIPOPROTEIN"/>
    <property type="match status" value="1"/>
</dbReference>
<dbReference type="EMBL" id="VLNR01000053">
    <property type="protein sequence ID" value="TSE05862.1"/>
    <property type="molecule type" value="Genomic_DNA"/>
</dbReference>
<evidence type="ECO:0000313" key="2">
    <source>
        <dbReference type="EMBL" id="TSE05862.1"/>
    </source>
</evidence>
<protein>
    <recommendedName>
        <fullName evidence="4">Lipoprotein</fullName>
    </recommendedName>
</protein>
<reference evidence="2 3" key="1">
    <citation type="submission" date="2019-07" db="EMBL/GenBank/DDBJ databases">
        <title>The draft genome sequence of Aquimarina algiphila M91.</title>
        <authorList>
            <person name="Meng X."/>
        </authorList>
    </citation>
    <scope>NUCLEOTIDE SEQUENCE [LARGE SCALE GENOMIC DNA]</scope>
    <source>
        <strain evidence="2 3">M91</strain>
    </source>
</reference>
<feature type="signal peptide" evidence="1">
    <location>
        <begin position="1"/>
        <end position="25"/>
    </location>
</feature>
<dbReference type="Proteomes" id="UP000318833">
    <property type="component" value="Unassembled WGS sequence"/>
</dbReference>
<name>A0A554VFE6_9FLAO</name>
<feature type="chain" id="PRO_5021809280" description="Lipoprotein" evidence="1">
    <location>
        <begin position="26"/>
        <end position="168"/>
    </location>
</feature>
<evidence type="ECO:0000313" key="3">
    <source>
        <dbReference type="Proteomes" id="UP000318833"/>
    </source>
</evidence>
<keyword evidence="3" id="KW-1185">Reference proteome</keyword>
<dbReference type="OrthoDB" id="1164211at2"/>
<keyword evidence="1" id="KW-0732">Signal</keyword>
<accession>A0A554VFE6</accession>
<evidence type="ECO:0008006" key="4">
    <source>
        <dbReference type="Google" id="ProtNLM"/>
    </source>
</evidence>
<evidence type="ECO:0000256" key="1">
    <source>
        <dbReference type="SAM" id="SignalP"/>
    </source>
</evidence>
<organism evidence="2 3">
    <name type="scientific">Aquimarina algiphila</name>
    <dbReference type="NCBI Taxonomy" id="2047982"/>
    <lineage>
        <taxon>Bacteria</taxon>
        <taxon>Pseudomonadati</taxon>
        <taxon>Bacteroidota</taxon>
        <taxon>Flavobacteriia</taxon>
        <taxon>Flavobacteriales</taxon>
        <taxon>Flavobacteriaceae</taxon>
        <taxon>Aquimarina</taxon>
    </lineage>
</organism>
<comment type="caution">
    <text evidence="2">The sequence shown here is derived from an EMBL/GenBank/DDBJ whole genome shotgun (WGS) entry which is preliminary data.</text>
</comment>
<sequence>MKLHSKILSGLFVFLVLLTSCETDTEEPEVVKTNPYLELVGTVEYRQATKEELSKLVPTQAKANCTLHGDEGCSDNAASEFERYVKECTSYPRIWPPTGAVSTHYKSMIYYVDGDSDINLDHYQDDLQAHVDQLTSSAGAAFISADIIFWTCNDRENNSCVIEYTVYR</sequence>
<dbReference type="AlphaFoldDB" id="A0A554VFE6"/>
<gene>
    <name evidence="2" type="ORF">FOF46_21325</name>
</gene>